<evidence type="ECO:0000256" key="1">
    <source>
        <dbReference type="ARBA" id="ARBA00018517"/>
    </source>
</evidence>
<dbReference type="GO" id="GO:0005634">
    <property type="term" value="C:nucleus"/>
    <property type="evidence" value="ECO:0007669"/>
    <property type="project" value="TreeGrafter"/>
</dbReference>
<dbReference type="KEGG" id="vde:111243688"/>
<dbReference type="SUPFAM" id="SSF53335">
    <property type="entry name" value="S-adenosyl-L-methionine-dependent methyltransferases"/>
    <property type="match status" value="1"/>
</dbReference>
<dbReference type="InterPro" id="IPR019012">
    <property type="entry name" value="RNA_cap_Gua-N2-MeTrfase"/>
</dbReference>
<evidence type="ECO:0000256" key="6">
    <source>
        <dbReference type="ARBA" id="ARBA00049075"/>
    </source>
</evidence>
<reference evidence="8" key="1">
    <citation type="submission" date="2021-01" db="UniProtKB">
        <authorList>
            <consortium name="EnsemblMetazoa"/>
        </authorList>
    </citation>
    <scope>IDENTIFICATION</scope>
</reference>
<protein>
    <recommendedName>
        <fullName evidence="1">Trimethylguanosine synthase</fullName>
    </recommendedName>
    <alternativeName>
        <fullName evidence="7">Cap-specific guanine-N(2) methyltransferase</fullName>
    </alternativeName>
</protein>
<evidence type="ECO:0000256" key="7">
    <source>
        <dbReference type="ARBA" id="ARBA00049790"/>
    </source>
</evidence>
<dbReference type="EnsemblMetazoa" id="XM_022789609">
    <property type="protein sequence ID" value="XP_022645344"/>
    <property type="gene ID" value="LOC111243688"/>
</dbReference>
<accession>A0A7M7JES9</accession>
<evidence type="ECO:0000256" key="5">
    <source>
        <dbReference type="ARBA" id="ARBA00048763"/>
    </source>
</evidence>
<dbReference type="PANTHER" id="PTHR14741:SF32">
    <property type="entry name" value="TRIMETHYLGUANOSINE SYNTHASE"/>
    <property type="match status" value="1"/>
</dbReference>
<evidence type="ECO:0000256" key="4">
    <source>
        <dbReference type="ARBA" id="ARBA00048740"/>
    </source>
</evidence>
<proteinExistence type="inferred from homology"/>
<evidence type="ECO:0000313" key="9">
    <source>
        <dbReference type="Proteomes" id="UP000594260"/>
    </source>
</evidence>
<dbReference type="InterPro" id="IPR029063">
    <property type="entry name" value="SAM-dependent_MTases_sf"/>
</dbReference>
<sequence length="818" mass="91895">MSRLQTGNPLQFVAVKIMFAIQSREKLCSVGKDAYALVEMCTNEISNSQILDEFCSHTTVVFNGNRILASVYGSFALVRGHKILAYIHVVPKDVCREHKLYYLNGNLFCTGEKHPANTCSENLLRNSGLTSGSNEIERNRKKLYCVEKATYDESNQRKSSTNGWSTGDDTGFIGGNCNEIEVLDNDRDQTTNQQQGRRLAPSKRYQSTWLDISQWLNVVSQNGRWQESARMSIRRLEYPECISNSNEVITSSVVLYPLAVAGYSYVLHVMKNERTLISSELVVNTMRQLRIVKLSLRKDRYPDTFLADEALPGTYAVSPLLLDSKVYVVICKYERHHAGHRGRFACGYSYFLCGLSASTAYRVLLRAEMINRWCEATQFKAGVNGAVQLSTPHRCGSKSHPVLEQHRMSNGQTSADRLRITISRSYSGDCQGISLPGSRHPLPEPKTEMPPLPAIQVIPSSGTPASIKVCSYAPLVDWLLSKAKKTEHLDKKPSVNDKTVPEIQDPESLVIDNSTKSQACPAGFLCKACGKVQQISNRYTYQRHLKLDALHKAYVKLHDVQFADHIELIEANCGKCKVSRGIAVETSELRHVTKPTRKVTESNVKYVAQRRRLILRYNKDLKISQQAWFSICPEEIARHIGSRLKKLQLKLGRRIRILEPFCGAGGNAINCARMPHVERVYAFDIDANETFSARQLAQLYDVSQKLTIVAKDTLSLRPEDLPNTVDAVVFSPPWGGPKYQDTAIYDLASICKPASYNEILRHFLTFSRSMAVVMPRNSCLDQLVLSARKIGFSAVELEQNVLSGKIKTVTVYYNDLAN</sequence>
<comment type="catalytic activity">
    <reaction evidence="5">
        <text>a 5'-end (N(2),N(7)-dimethyl 5'-triphosphoguanosine)-ribonucleoside in snRNA + S-adenosyl-L-methionine = a 5'-end (N(2),N(2),N(7)-trimethyl 5'-triphosphoguanosine)-ribonucleoside in snRNA + S-adenosyl-L-homocysteine + H(+)</text>
        <dbReference type="Rhea" id="RHEA:78479"/>
        <dbReference type="Rhea" id="RHEA-COMP:19087"/>
        <dbReference type="Rhea" id="RHEA-COMP:19089"/>
        <dbReference type="ChEBI" id="CHEBI:15378"/>
        <dbReference type="ChEBI" id="CHEBI:57856"/>
        <dbReference type="ChEBI" id="CHEBI:59789"/>
        <dbReference type="ChEBI" id="CHEBI:167623"/>
        <dbReference type="ChEBI" id="CHEBI:172880"/>
    </reaction>
    <physiologicalReaction direction="left-to-right" evidence="5">
        <dbReference type="Rhea" id="RHEA:78480"/>
    </physiologicalReaction>
</comment>
<dbReference type="OrthoDB" id="194443at2759"/>
<keyword evidence="9" id="KW-1185">Reference proteome</keyword>
<dbReference type="Pfam" id="PF09445">
    <property type="entry name" value="Methyltransf_15"/>
    <property type="match status" value="1"/>
</dbReference>
<dbReference type="GO" id="GO:0071164">
    <property type="term" value="F:RNA cap trimethylguanosine synthase activity"/>
    <property type="evidence" value="ECO:0007669"/>
    <property type="project" value="TreeGrafter"/>
</dbReference>
<dbReference type="EnsemblMetazoa" id="XM_022789610">
    <property type="protein sequence ID" value="XP_022645345"/>
    <property type="gene ID" value="LOC111243688"/>
</dbReference>
<dbReference type="AlphaFoldDB" id="A0A7M7JES9"/>
<evidence type="ECO:0000313" key="8">
    <source>
        <dbReference type="EnsemblMetazoa" id="XP_022645344"/>
    </source>
</evidence>
<dbReference type="Proteomes" id="UP000594260">
    <property type="component" value="Unplaced"/>
</dbReference>
<dbReference type="PANTHER" id="PTHR14741">
    <property type="entry name" value="S-ADENOSYLMETHIONINE-DEPENDENT METHYLTRANSFERASE RELATED"/>
    <property type="match status" value="1"/>
</dbReference>
<dbReference type="GeneID" id="111243688"/>
<comment type="catalytic activity">
    <reaction evidence="6">
        <text>a 5'-end (N(7)-methyl 5'-triphosphoguanosine)-ribonucleoside in snRNA + S-adenosyl-L-methionine = a 5'-end (N(2),N(7)-dimethyl 5'-triphosphoguanosine)-ribonucleoside in snRNA + S-adenosyl-L-homocysteine + H(+)</text>
        <dbReference type="Rhea" id="RHEA:78471"/>
        <dbReference type="Rhea" id="RHEA-COMP:19085"/>
        <dbReference type="Rhea" id="RHEA-COMP:19087"/>
        <dbReference type="ChEBI" id="CHEBI:15378"/>
        <dbReference type="ChEBI" id="CHEBI:57856"/>
        <dbReference type="ChEBI" id="CHEBI:59789"/>
        <dbReference type="ChEBI" id="CHEBI:156461"/>
        <dbReference type="ChEBI" id="CHEBI:172880"/>
    </reaction>
    <physiologicalReaction direction="left-to-right" evidence="6">
        <dbReference type="Rhea" id="RHEA:78472"/>
    </physiologicalReaction>
</comment>
<evidence type="ECO:0000256" key="2">
    <source>
        <dbReference type="ARBA" id="ARBA00025783"/>
    </source>
</evidence>
<comment type="catalytic activity">
    <reaction evidence="3">
        <text>a 5'-end (N(2),N(7)-dimethyl 5'-triphosphoguanosine)-ribonucleoside in snoRNA + S-adenosyl-L-methionine = a 5'-end (N(2),N(2),N(7)-trimethyl 5'-triphosphoguanosine)-ribonucleoside in snoRNA + S-adenosyl-L-homocysteine + H(+)</text>
        <dbReference type="Rhea" id="RHEA:78507"/>
        <dbReference type="Rhea" id="RHEA-COMP:19088"/>
        <dbReference type="Rhea" id="RHEA-COMP:19090"/>
        <dbReference type="ChEBI" id="CHEBI:15378"/>
        <dbReference type="ChEBI" id="CHEBI:57856"/>
        <dbReference type="ChEBI" id="CHEBI:59789"/>
        <dbReference type="ChEBI" id="CHEBI:167623"/>
        <dbReference type="ChEBI" id="CHEBI:172880"/>
    </reaction>
    <physiologicalReaction direction="left-to-right" evidence="3">
        <dbReference type="Rhea" id="RHEA:78508"/>
    </physiologicalReaction>
</comment>
<dbReference type="CDD" id="cd02440">
    <property type="entry name" value="AdoMet_MTases"/>
    <property type="match status" value="1"/>
</dbReference>
<comment type="catalytic activity">
    <reaction evidence="4">
        <text>a 5'-end (N(7)-methyl 5'-triphosphoguanosine)-ribonucleoside in snoRNA + S-adenosyl-L-methionine = a 5'-end (N(2),N(7)-dimethyl 5'-triphosphoguanosine)-ribonucleoside in snoRNA + S-adenosyl-L-homocysteine + H(+)</text>
        <dbReference type="Rhea" id="RHEA:78475"/>
        <dbReference type="Rhea" id="RHEA-COMP:19086"/>
        <dbReference type="Rhea" id="RHEA-COMP:19088"/>
        <dbReference type="ChEBI" id="CHEBI:15378"/>
        <dbReference type="ChEBI" id="CHEBI:57856"/>
        <dbReference type="ChEBI" id="CHEBI:59789"/>
        <dbReference type="ChEBI" id="CHEBI:156461"/>
        <dbReference type="ChEBI" id="CHEBI:172880"/>
    </reaction>
    <physiologicalReaction direction="left-to-right" evidence="4">
        <dbReference type="Rhea" id="RHEA:78476"/>
    </physiologicalReaction>
</comment>
<organism evidence="8 9">
    <name type="scientific">Varroa destructor</name>
    <name type="common">Honeybee mite</name>
    <dbReference type="NCBI Taxonomy" id="109461"/>
    <lineage>
        <taxon>Eukaryota</taxon>
        <taxon>Metazoa</taxon>
        <taxon>Ecdysozoa</taxon>
        <taxon>Arthropoda</taxon>
        <taxon>Chelicerata</taxon>
        <taxon>Arachnida</taxon>
        <taxon>Acari</taxon>
        <taxon>Parasitiformes</taxon>
        <taxon>Mesostigmata</taxon>
        <taxon>Gamasina</taxon>
        <taxon>Dermanyssoidea</taxon>
        <taxon>Varroidae</taxon>
        <taxon>Varroa</taxon>
    </lineage>
</organism>
<dbReference type="RefSeq" id="XP_022645344.1">
    <property type="nucleotide sequence ID" value="XM_022789609.1"/>
</dbReference>
<comment type="similarity">
    <text evidence="2">Belongs to the methyltransferase superfamily. Trimethylguanosine synthase family.</text>
</comment>
<name>A0A7M7JES9_VARDE</name>
<dbReference type="RefSeq" id="XP_022645345.1">
    <property type="nucleotide sequence ID" value="XM_022789610.1"/>
</dbReference>
<dbReference type="Gene3D" id="3.40.50.150">
    <property type="entry name" value="Vaccinia Virus protein VP39"/>
    <property type="match status" value="1"/>
</dbReference>
<dbReference type="InParanoid" id="A0A7M7JES9"/>
<evidence type="ECO:0000256" key="3">
    <source>
        <dbReference type="ARBA" id="ARBA00047418"/>
    </source>
</evidence>